<dbReference type="eggNOG" id="COG4935">
    <property type="taxonomic scope" value="Bacteria"/>
</dbReference>
<dbReference type="InterPro" id="IPR013320">
    <property type="entry name" value="ConA-like_dom_sf"/>
</dbReference>
<evidence type="ECO:0000259" key="2">
    <source>
        <dbReference type="Pfam" id="PF18962"/>
    </source>
</evidence>
<feature type="domain" description="Secretion system C-terminal sorting" evidence="2">
    <location>
        <begin position="189"/>
        <end position="257"/>
    </location>
</feature>
<evidence type="ECO:0000256" key="1">
    <source>
        <dbReference type="ARBA" id="ARBA00022729"/>
    </source>
</evidence>
<sequence length="259" mass="28555">MYHAQVFSENFDGGALPSGWTTNNPDTSYNWDVGTENGFASFPNGAAFFDDDAAGFNSINTNARLISPVIDISAISNPKLSFKYANMISDLDSTLKVEVFNGTSWVQVFTSSGDSGTWDLDLNTFQYVLVSYDGATDIDLTPYANANFQMRFVYDDAGDYSYGVVVDDVVVTSGALATSEVSFNDKMRVYPNPVQDYIYIRSGNLKFDSKITVLDMAGRKVKSFTGEADGYNLSDLPKGSYLILIDNKKEIISKRIIKE</sequence>
<name>A0A086BN92_9FLAO</name>
<comment type="caution">
    <text evidence="3">The sequence shown here is derived from an EMBL/GenBank/DDBJ whole genome shotgun (WGS) entry which is preliminary data.</text>
</comment>
<dbReference type="NCBIfam" id="TIGR04183">
    <property type="entry name" value="Por_Secre_tail"/>
    <property type="match status" value="1"/>
</dbReference>
<gene>
    <name evidence="3" type="ORF">IQ37_01115</name>
</gene>
<dbReference type="GO" id="GO:0004553">
    <property type="term" value="F:hydrolase activity, hydrolyzing O-glycosyl compounds"/>
    <property type="evidence" value="ECO:0007669"/>
    <property type="project" value="UniProtKB-ARBA"/>
</dbReference>
<reference evidence="3 4" key="1">
    <citation type="submission" date="2014-07" db="EMBL/GenBank/DDBJ databases">
        <title>Genome of Chryseobacterium piperi CTM.</title>
        <authorList>
            <person name="Pipes S.E."/>
            <person name="Stropko S.J."/>
            <person name="Newman J.D."/>
        </authorList>
    </citation>
    <scope>NUCLEOTIDE SEQUENCE [LARGE SCALE GENOMIC DNA]</scope>
    <source>
        <strain evidence="3 4">CTM</strain>
    </source>
</reference>
<dbReference type="NCBIfam" id="NF038128">
    <property type="entry name" value="choice_anch_J"/>
    <property type="match status" value="1"/>
</dbReference>
<keyword evidence="1" id="KW-0732">Signal</keyword>
<keyword evidence="4" id="KW-1185">Reference proteome</keyword>
<dbReference type="GO" id="GO:0005975">
    <property type="term" value="P:carbohydrate metabolic process"/>
    <property type="evidence" value="ECO:0007669"/>
    <property type="project" value="UniProtKB-ARBA"/>
</dbReference>
<dbReference type="SUPFAM" id="SSF49899">
    <property type="entry name" value="Concanavalin A-like lectins/glucanases"/>
    <property type="match status" value="1"/>
</dbReference>
<dbReference type="EMBL" id="JPRJ01000001">
    <property type="protein sequence ID" value="KFF30406.1"/>
    <property type="molecule type" value="Genomic_DNA"/>
</dbReference>
<proteinExistence type="predicted"/>
<protein>
    <recommendedName>
        <fullName evidence="2">Secretion system C-terminal sorting domain-containing protein</fullName>
    </recommendedName>
</protein>
<organism evidence="3 4">
    <name type="scientific">Chryseobacterium piperi</name>
    <dbReference type="NCBI Taxonomy" id="558152"/>
    <lineage>
        <taxon>Bacteria</taxon>
        <taxon>Pseudomonadati</taxon>
        <taxon>Bacteroidota</taxon>
        <taxon>Flavobacteriia</taxon>
        <taxon>Flavobacteriales</taxon>
        <taxon>Weeksellaceae</taxon>
        <taxon>Chryseobacterium group</taxon>
        <taxon>Chryseobacterium</taxon>
    </lineage>
</organism>
<dbReference type="InterPro" id="IPR026444">
    <property type="entry name" value="Secre_tail"/>
</dbReference>
<dbReference type="Proteomes" id="UP000028709">
    <property type="component" value="Unassembled WGS sequence"/>
</dbReference>
<dbReference type="AlphaFoldDB" id="A0A086BN92"/>
<dbReference type="STRING" id="558152.IQ37_01115"/>
<dbReference type="Gene3D" id="2.60.120.200">
    <property type="match status" value="1"/>
</dbReference>
<evidence type="ECO:0000313" key="4">
    <source>
        <dbReference type="Proteomes" id="UP000028709"/>
    </source>
</evidence>
<evidence type="ECO:0000313" key="3">
    <source>
        <dbReference type="EMBL" id="KFF30406.1"/>
    </source>
</evidence>
<accession>A0A086BN92</accession>
<dbReference type="Pfam" id="PF18962">
    <property type="entry name" value="Por_Secre_tail"/>
    <property type="match status" value="1"/>
</dbReference>